<name>A0ABQ5G4G0_9ASTR</name>
<dbReference type="PROSITE" id="PS00973">
    <property type="entry name" value="USP_2"/>
    <property type="match status" value="1"/>
</dbReference>
<dbReference type="InterPro" id="IPR038765">
    <property type="entry name" value="Papain-like_cys_pep_sf"/>
</dbReference>
<dbReference type="CDD" id="cd02661">
    <property type="entry name" value="Peptidase_C19E"/>
    <property type="match status" value="1"/>
</dbReference>
<feature type="region of interest" description="Disordered" evidence="2">
    <location>
        <begin position="1161"/>
        <end position="1185"/>
    </location>
</feature>
<feature type="domain" description="USP" evidence="3">
    <location>
        <begin position="82"/>
        <end position="437"/>
    </location>
</feature>
<gene>
    <name evidence="4" type="ORF">Tco_1029803</name>
</gene>
<feature type="compositionally biased region" description="Basic residues" evidence="2">
    <location>
        <begin position="1216"/>
        <end position="1229"/>
    </location>
</feature>
<accession>A0ABQ5G4G0</accession>
<comment type="caution">
    <text evidence="4">The sequence shown here is derived from an EMBL/GenBank/DDBJ whole genome shotgun (WGS) entry which is preliminary data.</text>
</comment>
<dbReference type="SUPFAM" id="SSF54001">
    <property type="entry name" value="Cysteine proteinases"/>
    <property type="match status" value="1"/>
</dbReference>
<evidence type="ECO:0000256" key="1">
    <source>
        <dbReference type="ARBA" id="ARBA00009085"/>
    </source>
</evidence>
<dbReference type="PROSITE" id="PS00972">
    <property type="entry name" value="USP_1"/>
    <property type="match status" value="1"/>
</dbReference>
<dbReference type="Proteomes" id="UP001151760">
    <property type="component" value="Unassembled WGS sequence"/>
</dbReference>
<dbReference type="InterPro" id="IPR001394">
    <property type="entry name" value="Peptidase_C19_UCH"/>
</dbReference>
<dbReference type="PANTHER" id="PTHR24006">
    <property type="entry name" value="UBIQUITIN CARBOXYL-TERMINAL HYDROLASE"/>
    <property type="match status" value="1"/>
</dbReference>
<evidence type="ECO:0000313" key="5">
    <source>
        <dbReference type="Proteomes" id="UP001151760"/>
    </source>
</evidence>
<evidence type="ECO:0000259" key="3">
    <source>
        <dbReference type="PROSITE" id="PS50235"/>
    </source>
</evidence>
<dbReference type="InterPro" id="IPR050164">
    <property type="entry name" value="Peptidase_C19"/>
</dbReference>
<feature type="compositionally biased region" description="Polar residues" evidence="2">
    <location>
        <begin position="1161"/>
        <end position="1172"/>
    </location>
</feature>
<evidence type="ECO:0000313" key="4">
    <source>
        <dbReference type="EMBL" id="GJT70517.1"/>
    </source>
</evidence>
<keyword evidence="5" id="KW-1185">Reference proteome</keyword>
<dbReference type="GO" id="GO:0016787">
    <property type="term" value="F:hydrolase activity"/>
    <property type="evidence" value="ECO:0007669"/>
    <property type="project" value="UniProtKB-KW"/>
</dbReference>
<dbReference type="Gene3D" id="3.90.70.10">
    <property type="entry name" value="Cysteine proteinases"/>
    <property type="match status" value="1"/>
</dbReference>
<dbReference type="InterPro" id="IPR028889">
    <property type="entry name" value="USP"/>
</dbReference>
<feature type="compositionally biased region" description="Basic and acidic residues" evidence="2">
    <location>
        <begin position="17"/>
        <end position="29"/>
    </location>
</feature>
<evidence type="ECO:0000256" key="2">
    <source>
        <dbReference type="SAM" id="MobiDB-lite"/>
    </source>
</evidence>
<feature type="compositionally biased region" description="Polar residues" evidence="2">
    <location>
        <begin position="1"/>
        <end position="15"/>
    </location>
</feature>
<proteinExistence type="inferred from homology"/>
<feature type="compositionally biased region" description="Basic and acidic residues" evidence="2">
    <location>
        <begin position="1173"/>
        <end position="1182"/>
    </location>
</feature>
<comment type="similarity">
    <text evidence="1">Belongs to the peptidase C19 family.</text>
</comment>
<feature type="region of interest" description="Disordered" evidence="2">
    <location>
        <begin position="1"/>
        <end position="37"/>
    </location>
</feature>
<keyword evidence="4" id="KW-0378">Hydrolase</keyword>
<reference evidence="4" key="2">
    <citation type="submission" date="2022-01" db="EMBL/GenBank/DDBJ databases">
        <authorList>
            <person name="Yamashiro T."/>
            <person name="Shiraishi A."/>
            <person name="Satake H."/>
            <person name="Nakayama K."/>
        </authorList>
    </citation>
    <scope>NUCLEOTIDE SEQUENCE</scope>
</reference>
<feature type="region of interest" description="Disordered" evidence="2">
    <location>
        <begin position="1203"/>
        <end position="1241"/>
    </location>
</feature>
<organism evidence="4 5">
    <name type="scientific">Tanacetum coccineum</name>
    <dbReference type="NCBI Taxonomy" id="301880"/>
    <lineage>
        <taxon>Eukaryota</taxon>
        <taxon>Viridiplantae</taxon>
        <taxon>Streptophyta</taxon>
        <taxon>Embryophyta</taxon>
        <taxon>Tracheophyta</taxon>
        <taxon>Spermatophyta</taxon>
        <taxon>Magnoliopsida</taxon>
        <taxon>eudicotyledons</taxon>
        <taxon>Gunneridae</taxon>
        <taxon>Pentapetalae</taxon>
        <taxon>asterids</taxon>
        <taxon>campanulids</taxon>
        <taxon>Asterales</taxon>
        <taxon>Asteraceae</taxon>
        <taxon>Asteroideae</taxon>
        <taxon>Anthemideae</taxon>
        <taxon>Anthemidinae</taxon>
        <taxon>Tanacetum</taxon>
    </lineage>
</organism>
<dbReference type="PANTHER" id="PTHR24006:SF663">
    <property type="entry name" value="UBIQUITIN CARBOXYL-TERMINAL HYDROLASE 23"/>
    <property type="match status" value="1"/>
</dbReference>
<dbReference type="InterPro" id="IPR018200">
    <property type="entry name" value="USP_CS"/>
</dbReference>
<dbReference type="Pfam" id="PF00443">
    <property type="entry name" value="UCH"/>
    <property type="match status" value="1"/>
</dbReference>
<sequence>MNTTGNNDNNISVSIKPNDHATPDEKKSESSSVPFINNPLTPLINECRLNSSNAGNDHNGFGIHEPVKGDQSSSPVDPFIGAGLENLGNTCFLNSVLQCLTYTEPLAANLQSGWETLFQSYHVKNTAGGFWWLFYGCCLKKKAYLLVELCAPLQISSGVKGLSPFNHSDEGQTAGFCALCAVEKHVSCALQSSGKCLSPVDFLIHLQHISHTFKFFRQEDAHEYLVNLLETMHMCCLPSGVPSESRACEKSLVYNIFGGRLRSQLKCMQCNYCSNKFEQFLDLSLHIVKANTLYQAFSHFTAKEILDGGAKQYNCERCKQKVKALKQLTIHEAPNVLIIHLKRFGADMSGQKINKKVFFPPTLDLKPFVTGSYDGDLRYTLYGVLVHAGRTTHSGHYYCYVRTTSGIWYLLDDDEVTQVNDQMVFEKKAYMLFYYRNSKNLPAKKVVGVVHQKETAVNSMGINTNCPIISKENMVDQKVVSEFRLKSFPLLPHQRDVVNGPSVLHETVISNISVVKGHDVDDAAKVGIASFTNDANVPSTSNGSQMHCPINGHKEAVLTTAQEHEEKRNTHYDLCDLTVNVANDATVPFTFNGPQMLCPANGHKEAVLTTAQEHEEKRSTHDDLCDLTVNVANDATVPFTSNGPQMLCPVNGHKEVVLTTAQQHEEKSNTHDDRCDLTVNVANDATVPFTFNGPQMLCPVNGHKKAVLTTAQEHEEKRSTHDDLCDLAVNVANDASVPFTSNGPQMLCPVNRHKEAVLTTAPEHEEKSSTHDGLCDLTVNVANDATVPSTSNGPQMLCPMNDQREAVLTTVQEHEEKSTHDELCDSTVNVANDATVQPTSNGPQMFFPVNDQREVVLTTVQEHEEISTHDDLCDLTVNVANDATVPSTSNGPQMLCPVNGQKEIVLTTVQEHEEKRSTRDNLCDLTAVMICSNPQEDSEVPARVAKEEVGPVEPCCSNGAGDSLKEAFTSTLSIDAGDSMKGAITSTERSSLPKMETFTTSELSQDVALIEPCCCNKGAIVYTEGSSLLKVESFSIEKKVLDSRRYKKRKNLLKVSITSMKLCGAGSFSNQQKKKKHKRKKRSKLPINNVHVNTGSKIEDKTSNVLLNRIHNELRERVNNVCGESPSEVTGPESSNNCMTQVFEDKIVPCWDTNGSTSAQIRESQDVQSTSHVGDKWDEKLNRGKRKRRRGCLSHNFDGKNGFQDDIADERLNSHAGKRKKPPKKHSKRFSSSGKRLCRNC</sequence>
<dbReference type="PROSITE" id="PS50235">
    <property type="entry name" value="USP_3"/>
    <property type="match status" value="1"/>
</dbReference>
<protein>
    <submittedName>
        <fullName evidence="4">Ubiquitin carboxyl-terminal hydrolase 23</fullName>
    </submittedName>
</protein>
<dbReference type="EMBL" id="BQNB010018085">
    <property type="protein sequence ID" value="GJT70517.1"/>
    <property type="molecule type" value="Genomic_DNA"/>
</dbReference>
<reference evidence="4" key="1">
    <citation type="journal article" date="2022" name="Int. J. Mol. Sci.">
        <title>Draft Genome of Tanacetum Coccineum: Genomic Comparison of Closely Related Tanacetum-Family Plants.</title>
        <authorList>
            <person name="Yamashiro T."/>
            <person name="Shiraishi A."/>
            <person name="Nakayama K."/>
            <person name="Satake H."/>
        </authorList>
    </citation>
    <scope>NUCLEOTIDE SEQUENCE</scope>
</reference>